<dbReference type="EMBL" id="JTDK01000017">
    <property type="protein sequence ID" value="KHK96042.1"/>
    <property type="molecule type" value="Genomic_DNA"/>
</dbReference>
<reference evidence="2 3" key="1">
    <citation type="submission" date="2014-11" db="EMBL/GenBank/DDBJ databases">
        <title>Genome sequence of Microbacterium mangrovi MUSC 115(T).</title>
        <authorList>
            <person name="Lee L.-H."/>
        </authorList>
    </citation>
    <scope>NUCLEOTIDE SEQUENCE [LARGE SCALE GENOMIC DNA]</scope>
    <source>
        <strain evidence="2 3">MUSC 115</strain>
    </source>
</reference>
<keyword evidence="1" id="KW-0812">Transmembrane</keyword>
<organism evidence="2 3">
    <name type="scientific">Microbacterium mangrovi</name>
    <dbReference type="NCBI Taxonomy" id="1348253"/>
    <lineage>
        <taxon>Bacteria</taxon>
        <taxon>Bacillati</taxon>
        <taxon>Actinomycetota</taxon>
        <taxon>Actinomycetes</taxon>
        <taxon>Micrococcales</taxon>
        <taxon>Microbacteriaceae</taxon>
        <taxon>Microbacterium</taxon>
    </lineage>
</organism>
<evidence type="ECO:0000256" key="1">
    <source>
        <dbReference type="SAM" id="Phobius"/>
    </source>
</evidence>
<evidence type="ECO:0000313" key="3">
    <source>
        <dbReference type="Proteomes" id="UP000031030"/>
    </source>
</evidence>
<dbReference type="AlphaFoldDB" id="A0A0B2A368"/>
<evidence type="ECO:0000313" key="2">
    <source>
        <dbReference type="EMBL" id="KHK96042.1"/>
    </source>
</evidence>
<name>A0A0B2A368_9MICO</name>
<sequence length="76" mass="8036">MPRMMKIREPLIVLGWVLITLAVVGSIASISVMRAGGFAGGVNLAVNVLATVGGAIVLIGQRRRAVKRAARENRPD</sequence>
<comment type="caution">
    <text evidence="2">The sequence shown here is derived from an EMBL/GenBank/DDBJ whole genome shotgun (WGS) entry which is preliminary data.</text>
</comment>
<gene>
    <name evidence="2" type="ORF">LK09_16970</name>
</gene>
<accession>A0A0B2A368</accession>
<proteinExistence type="predicted"/>
<protein>
    <submittedName>
        <fullName evidence="2">Uncharacterized protein</fullName>
    </submittedName>
</protein>
<feature type="transmembrane region" description="Helical" evidence="1">
    <location>
        <begin position="38"/>
        <end position="59"/>
    </location>
</feature>
<keyword evidence="3" id="KW-1185">Reference proteome</keyword>
<keyword evidence="1" id="KW-1133">Transmembrane helix</keyword>
<dbReference type="Proteomes" id="UP000031030">
    <property type="component" value="Unassembled WGS sequence"/>
</dbReference>
<keyword evidence="1" id="KW-0472">Membrane</keyword>